<evidence type="ECO:0000313" key="4">
    <source>
        <dbReference type="Proteomes" id="UP000693738"/>
    </source>
</evidence>
<gene>
    <name evidence="3" type="ORF">FEQUK3_LOCUS3605</name>
</gene>
<evidence type="ECO:0000259" key="2">
    <source>
        <dbReference type="Pfam" id="PF01048"/>
    </source>
</evidence>
<dbReference type="GO" id="GO:0003824">
    <property type="term" value="F:catalytic activity"/>
    <property type="evidence" value="ECO:0007669"/>
    <property type="project" value="InterPro"/>
</dbReference>
<comment type="caution">
    <text evidence="3">The sequence shown here is derived from an EMBL/GenBank/DDBJ whole genome shotgun (WGS) entry which is preliminary data.</text>
</comment>
<dbReference type="Pfam" id="PF01048">
    <property type="entry name" value="PNP_UDP_1"/>
    <property type="match status" value="2"/>
</dbReference>
<accession>A0A8J2II64</accession>
<feature type="region of interest" description="Disordered" evidence="1">
    <location>
        <begin position="540"/>
        <end position="570"/>
    </location>
</feature>
<reference evidence="3" key="1">
    <citation type="submission" date="2021-05" db="EMBL/GenBank/DDBJ databases">
        <authorList>
            <person name="Khan N."/>
        </authorList>
    </citation>
    <scope>NUCLEOTIDE SEQUENCE</scope>
</reference>
<feature type="compositionally biased region" description="Basic and acidic residues" evidence="1">
    <location>
        <begin position="1318"/>
        <end position="1332"/>
    </location>
</feature>
<evidence type="ECO:0000256" key="1">
    <source>
        <dbReference type="SAM" id="MobiDB-lite"/>
    </source>
</evidence>
<dbReference type="PANTHER" id="PTHR46082:SF11">
    <property type="entry name" value="AAA+ ATPASE DOMAIN-CONTAINING PROTEIN-RELATED"/>
    <property type="match status" value="1"/>
</dbReference>
<evidence type="ECO:0000313" key="3">
    <source>
        <dbReference type="EMBL" id="CAG7557846.1"/>
    </source>
</evidence>
<feature type="domain" description="Nucleoside phosphorylase" evidence="2">
    <location>
        <begin position="1364"/>
        <end position="1638"/>
    </location>
</feature>
<sequence>MEPAMLPERDDEDHLRPPKRQKIFDSNAENDLQYDRYTIGWICMLPTEMAAALAMLDERHDELPRRLDDTNNYRHGSIGSHNIVVVCSPQERYENNATATVFNNLIRTYPSIRHALMVGIGGAAPAAKDIRLGDIVVGTEVLEYDLGKSLPGGETHRPAILKSHDDFLWTAVMNLRASHELHPTRIPAILQKQMQSGGLYDRPWAPDLLIQASSKHNSPIADCQSCEQSHLEGRDARGSCEPKIHYGTIASSNQVIKDAVIGNRATQELDAICFEMEAASLRIEGFSCLAIRGISDYSDSHKAKDWQNYAAATAAAYARELLETLPEIGDRSRDFWTIARFPEQRDNIDCLELPLESLRFGSIHLPKVFIEMPHSKASRTIRVLDWAALGRLQGLLAVPQTDSGYISTAVNVYHAKGVVGDSSKNFLVADTYIEKFARHLARHTSGLPADKQTQSRISTILPSLLNAFALQVGHQTHSPWNRTVMAFVHRYRRKIAEIFKDIQFGQDEETPPKASEPSTLDITLDRRGFLDAWIERVESPPADQDDEQTYQSSPEPASKEQNPEQEEASVDSHLLFEESAILQTTAFHWLLSRLLKEFHLTPTKPYAMQSIGESILAALPPARSISINSLLPTYRVSLELECRLFQYFERQKYSRHPHEVLDGVITLTGSLDDAQAATCGQYLSQTWPSTALHMIELLKDCLMVKHGCPRTMLYPDGTSLKLRVHTSELVAEVNGVAATVAEIGEQLAWLGATFRERPKKDGFAYCTPDIITLPNDSPSSQFDLRPSQDVGFRISFLMEMVEGNRNINGQCWQSLFKSTIIVKGYPIPRRKEWNVGLEANLEIMAGLARVDQIHTFDDRFYIKGYSTMLVPTRRSSDIQYWHLIHQTDGGRLSHFAHDKIEERYVGSPNDLEQFRHILGWCSQAESFSGLFNPTRTLVTCSMLPKCAKDAVLAGEVYKRGRPVPKTFNFFPVTEDTAPSINSSDLCFRLRLLEAQFFLLWDEKEKRGWLVNGATALLHAVEECVEPDMNGDSRSAVLFMGHGSGKTCDNYRRSALQILNDERYQNIPLHGHENGHATIRDKVKELCSILEYFIDLQNHAKTNDKLHGKPRKHLEGWDFEDLVSNFRPFHARQTTLERLGKEWVDFIRAIKAVTLFGQGFGNIIRPHGTCQEWTTLPKGRYYIAILISDLHKVLKEHGNCVDGHLRLGDDLIMHSVTPMSGFCRCEELGQDTDKNDRCEPVQICLPLRLAESLKSGKSKMPDNNEGALIFGHPSQFPWFWGDAGDPKKGQDNEVVWSPITIENRILSPDSGIGSSMSRSQDETGDEPRARSEDGFTGPPLKKHKTTTHVLPLEPSSPTNKQKSHVGIICALPHELAAVRASFDVTLETYLKVKDDNNCYFTGKIAHHNVVATCLPILGMGTNDAASTAKDMSRSFSPSLCLLVGIGGGVPSEEHDIRLGDVVVGTSIIQYDFGSETEENFRIKDRVLQSSPPYVGNIVSSLCSEQGLIRSSIDQYLAEIIAKDGMTQYYRPGHDRDVFAQSCSTCRSVREPCSHVKGREKRKDPVVKVHYGKIASGNRVIKCAVFRDEIAAKHNVRCFEMEGAGIANTMPYLVVRGISDYCDGNKNDEWHKYAAATAAAYAKLLLSKYHC</sequence>
<dbReference type="Proteomes" id="UP000693738">
    <property type="component" value="Unassembled WGS sequence"/>
</dbReference>
<dbReference type="CDD" id="cd09008">
    <property type="entry name" value="MTAN"/>
    <property type="match status" value="1"/>
</dbReference>
<feature type="domain" description="Nucleoside phosphorylase" evidence="2">
    <location>
        <begin position="39"/>
        <end position="322"/>
    </location>
</feature>
<organism evidence="3 4">
    <name type="scientific">Fusarium equiseti</name>
    <name type="common">Fusarium scirpi</name>
    <dbReference type="NCBI Taxonomy" id="61235"/>
    <lineage>
        <taxon>Eukaryota</taxon>
        <taxon>Fungi</taxon>
        <taxon>Dikarya</taxon>
        <taxon>Ascomycota</taxon>
        <taxon>Pezizomycotina</taxon>
        <taxon>Sordariomycetes</taxon>
        <taxon>Hypocreomycetidae</taxon>
        <taxon>Hypocreales</taxon>
        <taxon>Nectriaceae</taxon>
        <taxon>Fusarium</taxon>
        <taxon>Fusarium incarnatum-equiseti species complex</taxon>
    </lineage>
</organism>
<feature type="region of interest" description="Disordered" evidence="1">
    <location>
        <begin position="1"/>
        <end position="27"/>
    </location>
</feature>
<name>A0A8J2II64_FUSEQ</name>
<proteinExistence type="predicted"/>
<protein>
    <recommendedName>
        <fullName evidence="2">Nucleoside phosphorylase domain-containing protein</fullName>
    </recommendedName>
</protein>
<dbReference type="InterPro" id="IPR053137">
    <property type="entry name" value="NLR-like"/>
</dbReference>
<dbReference type="PANTHER" id="PTHR46082">
    <property type="entry name" value="ATP/GTP-BINDING PROTEIN-RELATED"/>
    <property type="match status" value="1"/>
</dbReference>
<dbReference type="EMBL" id="CAJSTJ010000121">
    <property type="protein sequence ID" value="CAG7557846.1"/>
    <property type="molecule type" value="Genomic_DNA"/>
</dbReference>
<dbReference type="GO" id="GO:0009116">
    <property type="term" value="P:nucleoside metabolic process"/>
    <property type="evidence" value="ECO:0007669"/>
    <property type="project" value="InterPro"/>
</dbReference>
<dbReference type="InterPro" id="IPR000845">
    <property type="entry name" value="Nucleoside_phosphorylase_d"/>
</dbReference>
<feature type="region of interest" description="Disordered" evidence="1">
    <location>
        <begin position="1305"/>
        <end position="1357"/>
    </location>
</feature>